<dbReference type="Gene3D" id="3.30.43.10">
    <property type="entry name" value="Uridine Diphospho-n-acetylenolpyruvylglucosamine Reductase, domain 2"/>
    <property type="match status" value="1"/>
</dbReference>
<dbReference type="InterPro" id="IPR016166">
    <property type="entry name" value="FAD-bd_PCMH"/>
</dbReference>
<evidence type="ECO:0000259" key="4">
    <source>
        <dbReference type="PROSITE" id="PS51387"/>
    </source>
</evidence>
<organism evidence="5 6">
    <name type="scientific">Rhodopseudomonas palustris</name>
    <dbReference type="NCBI Taxonomy" id="1076"/>
    <lineage>
        <taxon>Bacteria</taxon>
        <taxon>Pseudomonadati</taxon>
        <taxon>Pseudomonadota</taxon>
        <taxon>Alphaproteobacteria</taxon>
        <taxon>Hyphomicrobiales</taxon>
        <taxon>Nitrobacteraceae</taxon>
        <taxon>Rhodopseudomonas</taxon>
    </lineage>
</organism>
<proteinExistence type="predicted"/>
<keyword evidence="2" id="KW-0274">FAD</keyword>
<dbReference type="Proteomes" id="UP000782519">
    <property type="component" value="Unassembled WGS sequence"/>
</dbReference>
<dbReference type="PROSITE" id="PS51387">
    <property type="entry name" value="FAD_PCMH"/>
    <property type="match status" value="1"/>
</dbReference>
<feature type="domain" description="FAD-binding PCMH-type" evidence="4">
    <location>
        <begin position="1"/>
        <end position="177"/>
    </location>
</feature>
<keyword evidence="1" id="KW-0285">Flavoprotein</keyword>
<reference evidence="5" key="1">
    <citation type="submission" date="2020-07" db="EMBL/GenBank/DDBJ databases">
        <title>Huge and variable diversity of episymbiotic CPR bacteria and DPANN archaea in groundwater ecosystems.</title>
        <authorList>
            <person name="He C.Y."/>
            <person name="Keren R."/>
            <person name="Whittaker M."/>
            <person name="Farag I.F."/>
            <person name="Doudna J."/>
            <person name="Cate J.H.D."/>
            <person name="Banfield J.F."/>
        </authorList>
    </citation>
    <scope>NUCLEOTIDE SEQUENCE</scope>
    <source>
        <strain evidence="5">NC_groundwater_1818_Pr3_B-0.1um_66_35</strain>
    </source>
</reference>
<dbReference type="SUPFAM" id="SSF56176">
    <property type="entry name" value="FAD-binding/transporter-associated domain-like"/>
    <property type="match status" value="1"/>
</dbReference>
<dbReference type="InterPro" id="IPR002346">
    <property type="entry name" value="Mopterin_DH_FAD-bd"/>
</dbReference>
<dbReference type="EMBL" id="JACRJB010000066">
    <property type="protein sequence ID" value="MBI5132339.1"/>
    <property type="molecule type" value="Genomic_DNA"/>
</dbReference>
<dbReference type="InterPro" id="IPR036318">
    <property type="entry name" value="FAD-bd_PCMH-like_sf"/>
</dbReference>
<gene>
    <name evidence="5" type="ORF">HZA66_23095</name>
</gene>
<evidence type="ECO:0000256" key="1">
    <source>
        <dbReference type="ARBA" id="ARBA00022630"/>
    </source>
</evidence>
<dbReference type="GO" id="GO:0016491">
    <property type="term" value="F:oxidoreductase activity"/>
    <property type="evidence" value="ECO:0007669"/>
    <property type="project" value="UniProtKB-KW"/>
</dbReference>
<evidence type="ECO:0000313" key="5">
    <source>
        <dbReference type="EMBL" id="MBI5132339.1"/>
    </source>
</evidence>
<evidence type="ECO:0000256" key="3">
    <source>
        <dbReference type="ARBA" id="ARBA00023002"/>
    </source>
</evidence>
<dbReference type="Pfam" id="PF03450">
    <property type="entry name" value="CO_deh_flav_C"/>
    <property type="match status" value="1"/>
</dbReference>
<dbReference type="SUPFAM" id="SSF55447">
    <property type="entry name" value="CO dehydrogenase flavoprotein C-terminal domain-like"/>
    <property type="match status" value="1"/>
</dbReference>
<dbReference type="Pfam" id="PF00941">
    <property type="entry name" value="FAD_binding_5"/>
    <property type="match status" value="1"/>
</dbReference>
<protein>
    <submittedName>
        <fullName evidence="5">Xanthine dehydrogenase family protein subunit M</fullName>
    </submittedName>
</protein>
<evidence type="ECO:0000313" key="6">
    <source>
        <dbReference type="Proteomes" id="UP000782519"/>
    </source>
</evidence>
<keyword evidence="3" id="KW-0560">Oxidoreductase</keyword>
<comment type="caution">
    <text evidence="5">The sequence shown here is derived from an EMBL/GenBank/DDBJ whole genome shotgun (WGS) entry which is preliminary data.</text>
</comment>
<dbReference type="SMART" id="SM01092">
    <property type="entry name" value="CO_deh_flav_C"/>
    <property type="match status" value="1"/>
</dbReference>
<dbReference type="InterPro" id="IPR005107">
    <property type="entry name" value="CO_DH_flav_C"/>
</dbReference>
<evidence type="ECO:0000256" key="2">
    <source>
        <dbReference type="ARBA" id="ARBA00022827"/>
    </source>
</evidence>
<dbReference type="InterPro" id="IPR051312">
    <property type="entry name" value="Diverse_Substr_Oxidored"/>
</dbReference>
<dbReference type="FunFam" id="3.30.465.10:FF:000017">
    <property type="entry name" value="Xanthine dehydrogenase, FAD binding subunit"/>
    <property type="match status" value="1"/>
</dbReference>
<dbReference type="PANTHER" id="PTHR42659:SF2">
    <property type="entry name" value="XANTHINE DEHYDROGENASE SUBUNIT C-RELATED"/>
    <property type="match status" value="1"/>
</dbReference>
<dbReference type="InterPro" id="IPR036683">
    <property type="entry name" value="CO_DH_flav_C_dom_sf"/>
</dbReference>
<accession>A0A933S227</accession>
<dbReference type="InterPro" id="IPR016167">
    <property type="entry name" value="FAD-bd_PCMH_sub1"/>
</dbReference>
<dbReference type="InterPro" id="IPR016169">
    <property type="entry name" value="FAD-bd_PCMH_sub2"/>
</dbReference>
<name>A0A933S227_RHOPL</name>
<dbReference type="GO" id="GO:0071949">
    <property type="term" value="F:FAD binding"/>
    <property type="evidence" value="ECO:0007669"/>
    <property type="project" value="InterPro"/>
</dbReference>
<sequence length="287" mass="29611">MIPGAFSYHRPESVADAVKLLSTLGEDARALAGGHSLIPMMKLRLASPAHLVDLHGIAALKGIHRDGDRIVIGAMTTQHELLASDEIAGSVPILHEAARLIADPQVRYRGTIGGNVANGDPGNDLPALMLTLGASYRLESPSGVREVAAAEFYQGAYFTALEPGEILTAISIPVPAAGHGYAYEKLKRKIGDYATAAAAVVLTMSGGRVASCAIGLTNVHETPLLATEAARLVVGSSLDAATLKQAAAAAVTIMAPAADARGTVEYRKHVGGIMVTRALTRAAAAAQ</sequence>
<dbReference type="Gene3D" id="3.30.465.10">
    <property type="match status" value="1"/>
</dbReference>
<dbReference type="Gene3D" id="3.30.390.50">
    <property type="entry name" value="CO dehydrogenase flavoprotein, C-terminal domain"/>
    <property type="match status" value="1"/>
</dbReference>
<dbReference type="AlphaFoldDB" id="A0A933S227"/>
<dbReference type="PANTHER" id="PTHR42659">
    <property type="entry name" value="XANTHINE DEHYDROGENASE SUBUNIT C-RELATED"/>
    <property type="match status" value="1"/>
</dbReference>